<dbReference type="Pfam" id="PF07669">
    <property type="entry name" value="Eco57I"/>
    <property type="match status" value="1"/>
</dbReference>
<comment type="caution">
    <text evidence="9">The sequence shown here is derived from an EMBL/GenBank/DDBJ whole genome shotgun (WGS) entry which is preliminary data.</text>
</comment>
<keyword evidence="3" id="KW-0808">Transferase</keyword>
<dbReference type="EC" id="2.1.1.72" evidence="1"/>
<dbReference type="InterPro" id="IPR029063">
    <property type="entry name" value="SAM-dependent_MTases_sf"/>
</dbReference>
<dbReference type="InterPro" id="IPR050953">
    <property type="entry name" value="N4_N6_ade-DNA_methylase"/>
</dbReference>
<keyword evidence="6" id="KW-0238">DNA-binding</keyword>
<evidence type="ECO:0000256" key="2">
    <source>
        <dbReference type="ARBA" id="ARBA00022603"/>
    </source>
</evidence>
<evidence type="ECO:0000256" key="6">
    <source>
        <dbReference type="ARBA" id="ARBA00023125"/>
    </source>
</evidence>
<dbReference type="PRINTS" id="PR00507">
    <property type="entry name" value="N12N6MTFRASE"/>
</dbReference>
<evidence type="ECO:0000256" key="1">
    <source>
        <dbReference type="ARBA" id="ARBA00011900"/>
    </source>
</evidence>
<dbReference type="GO" id="GO:0009007">
    <property type="term" value="F:site-specific DNA-methyltransferase (adenine-specific) activity"/>
    <property type="evidence" value="ECO:0007669"/>
    <property type="project" value="UniProtKB-EC"/>
</dbReference>
<proteinExistence type="predicted"/>
<dbReference type="GO" id="GO:0032259">
    <property type="term" value="P:methylation"/>
    <property type="evidence" value="ECO:0007669"/>
    <property type="project" value="UniProtKB-KW"/>
</dbReference>
<reference evidence="9" key="2">
    <citation type="journal article" date="2021" name="PeerJ">
        <title>Extensive microbial diversity within the chicken gut microbiome revealed by metagenomics and culture.</title>
        <authorList>
            <person name="Gilroy R."/>
            <person name="Ravi A."/>
            <person name="Getino M."/>
            <person name="Pursley I."/>
            <person name="Horton D.L."/>
            <person name="Alikhan N.F."/>
            <person name="Baker D."/>
            <person name="Gharbi K."/>
            <person name="Hall N."/>
            <person name="Watson M."/>
            <person name="Adriaenssens E.M."/>
            <person name="Foster-Nyarko E."/>
            <person name="Jarju S."/>
            <person name="Secka A."/>
            <person name="Antonio M."/>
            <person name="Oren A."/>
            <person name="Chaudhuri R.R."/>
            <person name="La Ragione R."/>
            <person name="Hildebrand F."/>
            <person name="Pallen M.J."/>
        </authorList>
    </citation>
    <scope>NUCLEOTIDE SEQUENCE</scope>
    <source>
        <strain evidence="9">CHK186-9395</strain>
    </source>
</reference>
<dbReference type="AlphaFoldDB" id="A0A9D1SZ13"/>
<comment type="catalytic activity">
    <reaction evidence="7">
        <text>a 2'-deoxyadenosine in DNA + S-adenosyl-L-methionine = an N(6)-methyl-2'-deoxyadenosine in DNA + S-adenosyl-L-homocysteine + H(+)</text>
        <dbReference type="Rhea" id="RHEA:15197"/>
        <dbReference type="Rhea" id="RHEA-COMP:12418"/>
        <dbReference type="Rhea" id="RHEA-COMP:12419"/>
        <dbReference type="ChEBI" id="CHEBI:15378"/>
        <dbReference type="ChEBI" id="CHEBI:57856"/>
        <dbReference type="ChEBI" id="CHEBI:59789"/>
        <dbReference type="ChEBI" id="CHEBI:90615"/>
        <dbReference type="ChEBI" id="CHEBI:90616"/>
        <dbReference type="EC" id="2.1.1.72"/>
    </reaction>
</comment>
<evidence type="ECO:0000313" key="10">
    <source>
        <dbReference type="Proteomes" id="UP000886861"/>
    </source>
</evidence>
<dbReference type="GO" id="GO:0009307">
    <property type="term" value="P:DNA restriction-modification system"/>
    <property type="evidence" value="ECO:0007669"/>
    <property type="project" value="UniProtKB-KW"/>
</dbReference>
<dbReference type="SUPFAM" id="SSF53335">
    <property type="entry name" value="S-adenosyl-L-methionine-dependent methyltransferases"/>
    <property type="match status" value="1"/>
</dbReference>
<keyword evidence="5" id="KW-0680">Restriction system</keyword>
<keyword evidence="4" id="KW-0949">S-adenosyl-L-methionine</keyword>
<accession>A0A9D1SZ13</accession>
<reference evidence="9" key="1">
    <citation type="submission" date="2020-10" db="EMBL/GenBank/DDBJ databases">
        <authorList>
            <person name="Gilroy R."/>
        </authorList>
    </citation>
    <scope>NUCLEOTIDE SEQUENCE</scope>
    <source>
        <strain evidence="9">CHK186-9395</strain>
    </source>
</reference>
<name>A0A9D1SZ13_9FIRM</name>
<evidence type="ECO:0000256" key="5">
    <source>
        <dbReference type="ARBA" id="ARBA00022747"/>
    </source>
</evidence>
<organism evidence="9 10">
    <name type="scientific">Candidatus Caccopulliclostridium gallistercoris</name>
    <dbReference type="NCBI Taxonomy" id="2840719"/>
    <lineage>
        <taxon>Bacteria</taxon>
        <taxon>Bacillati</taxon>
        <taxon>Bacillota</taxon>
        <taxon>Clostridia</taxon>
        <taxon>Candidatus Caccopulliclostridium</taxon>
    </lineage>
</organism>
<evidence type="ECO:0000256" key="4">
    <source>
        <dbReference type="ARBA" id="ARBA00022691"/>
    </source>
</evidence>
<sequence>MSGQPDIDIRENYIKCLDTELLSILLKDRSSGKNIIWATDIYASKGASYDSWEPITVKQITGRFGKIIRPRVDKSQKEQKIRIKDKAEVFTPSWICNEMNNHLCDEWFEKKDVFNTAKDKTWIVNNNKIPFTNEKDKTWQDFVKLKVLEISCGEAPFLTSRYDTTTGEWIDVNNRIGALDRKLRVINENCNSEQDWYNWTLIAFKSTFGYEWQGDSLLIARENLLFTFIDYYIAKFGMFPIKEYLIEVAKILSWNIWQMDGLKDVIPNSCKPVQKRQMSLFEDEETEPCLGCAKNDNSKHTGIYCKILNWETKRSIKFFKGEKRMKFDFVIGNPPYQMEDKGTNSQNSVERTSAIAVYPFFVTEAKHIANIVSLIIPSRWMTGGKGLDKFRTENINDCHFRLIHDYEDDKELFPNTDIGGGVMYYVWDNKYSGMVDYFFHNHSGITRTKRYLNTGSNIVIRDYSSSIIVNKIGYSNSFMELVSSRNPFNLNGNALNNEHNFSQEKNDTNCKIYCWDGNPTIKFLNKELISEKVLLNNFKVFISKTADPPIRFGRENKMILRKPFLGYPNEACSETYLTIGTYKSQEEPLNIIKYIKTKLFRFLVLQKKKTQNVSRTVFEFVPLQSFTEKSDIDWSKSIHEIDLQLYKKYGLDQNEINFIESHIKEMK</sequence>
<dbReference type="InterPro" id="IPR002052">
    <property type="entry name" value="DNA_methylase_N6_adenine_CS"/>
</dbReference>
<evidence type="ECO:0000259" key="8">
    <source>
        <dbReference type="Pfam" id="PF07669"/>
    </source>
</evidence>
<dbReference type="PANTHER" id="PTHR33841:SF6">
    <property type="entry name" value="TYPE II METHYLTRANSFERASE M.HINDII"/>
    <property type="match status" value="1"/>
</dbReference>
<evidence type="ECO:0000256" key="3">
    <source>
        <dbReference type="ARBA" id="ARBA00022679"/>
    </source>
</evidence>
<protein>
    <recommendedName>
        <fullName evidence="1">site-specific DNA-methyltransferase (adenine-specific)</fullName>
        <ecNumber evidence="1">2.1.1.72</ecNumber>
    </recommendedName>
</protein>
<feature type="domain" description="Type II methyltransferase M.TaqI-like" evidence="8">
    <location>
        <begin position="305"/>
        <end position="413"/>
    </location>
</feature>
<dbReference type="PROSITE" id="PS00092">
    <property type="entry name" value="N6_MTASE"/>
    <property type="match status" value="1"/>
</dbReference>
<keyword evidence="2 9" id="KW-0489">Methyltransferase</keyword>
<dbReference type="InterPro" id="IPR011639">
    <property type="entry name" value="MethylTrfase_TaqI-like_dom"/>
</dbReference>
<dbReference type="Proteomes" id="UP000886861">
    <property type="component" value="Unassembled WGS sequence"/>
</dbReference>
<dbReference type="PANTHER" id="PTHR33841">
    <property type="entry name" value="DNA METHYLTRANSFERASE YEEA-RELATED"/>
    <property type="match status" value="1"/>
</dbReference>
<dbReference type="EMBL" id="DVOJ01000015">
    <property type="protein sequence ID" value="HIV01809.1"/>
    <property type="molecule type" value="Genomic_DNA"/>
</dbReference>
<evidence type="ECO:0000256" key="7">
    <source>
        <dbReference type="ARBA" id="ARBA00047942"/>
    </source>
</evidence>
<gene>
    <name evidence="9" type="ORF">IAA62_04575</name>
</gene>
<dbReference type="GO" id="GO:0003677">
    <property type="term" value="F:DNA binding"/>
    <property type="evidence" value="ECO:0007669"/>
    <property type="project" value="UniProtKB-KW"/>
</dbReference>
<dbReference type="Gene3D" id="3.40.50.150">
    <property type="entry name" value="Vaccinia Virus protein VP39"/>
    <property type="match status" value="1"/>
</dbReference>
<evidence type="ECO:0000313" key="9">
    <source>
        <dbReference type="EMBL" id="HIV01809.1"/>
    </source>
</evidence>